<dbReference type="InterPro" id="IPR013106">
    <property type="entry name" value="Ig_V-set"/>
</dbReference>
<evidence type="ECO:0000256" key="6">
    <source>
        <dbReference type="SAM" id="Phobius"/>
    </source>
</evidence>
<dbReference type="AlphaFoldDB" id="A0A8C5C5D2"/>
<name>A0A8C5C5D2_GADMO</name>
<dbReference type="GeneTree" id="ENSGT01050000245529"/>
<reference evidence="8" key="1">
    <citation type="submission" date="2025-08" db="UniProtKB">
        <authorList>
            <consortium name="Ensembl"/>
        </authorList>
    </citation>
    <scope>IDENTIFICATION</scope>
</reference>
<accession>A0A8C5C5D2</accession>
<proteinExistence type="predicted"/>
<keyword evidence="3" id="KW-0675">Receptor</keyword>
<dbReference type="Pfam" id="PF07686">
    <property type="entry name" value="V-set"/>
    <property type="match status" value="1"/>
</dbReference>
<keyword evidence="6" id="KW-0472">Membrane</keyword>
<evidence type="ECO:0000313" key="9">
    <source>
        <dbReference type="Proteomes" id="UP000694546"/>
    </source>
</evidence>
<evidence type="ECO:0000313" key="8">
    <source>
        <dbReference type="Ensembl" id="ENSGMOP00000056188.1"/>
    </source>
</evidence>
<dbReference type="GO" id="GO:0002250">
    <property type="term" value="P:adaptive immune response"/>
    <property type="evidence" value="ECO:0007669"/>
    <property type="project" value="UniProtKB-KW"/>
</dbReference>
<reference evidence="8" key="2">
    <citation type="submission" date="2025-09" db="UniProtKB">
        <authorList>
            <consortium name="Ensembl"/>
        </authorList>
    </citation>
    <scope>IDENTIFICATION</scope>
</reference>
<dbReference type="InterPro" id="IPR036179">
    <property type="entry name" value="Ig-like_dom_sf"/>
</dbReference>
<evidence type="ECO:0000256" key="3">
    <source>
        <dbReference type="ARBA" id="ARBA00023170"/>
    </source>
</evidence>
<dbReference type="PANTHER" id="PTHR19367:SF18">
    <property type="entry name" value="T CELL RECEPTOR ALPHA VARIABLE 16"/>
    <property type="match status" value="1"/>
</dbReference>
<feature type="transmembrane region" description="Helical" evidence="6">
    <location>
        <begin position="96"/>
        <end position="121"/>
    </location>
</feature>
<dbReference type="OMA" id="STWEEKW"/>
<protein>
    <recommendedName>
        <fullName evidence="7">Ig-like domain-containing protein</fullName>
    </recommendedName>
</protein>
<keyword evidence="9" id="KW-1185">Reference proteome</keyword>
<dbReference type="InterPro" id="IPR003599">
    <property type="entry name" value="Ig_sub"/>
</dbReference>
<keyword evidence="5" id="KW-1279">T cell receptor</keyword>
<dbReference type="SMART" id="SM00406">
    <property type="entry name" value="IGv"/>
    <property type="match status" value="1"/>
</dbReference>
<keyword evidence="6" id="KW-1133">Transmembrane helix</keyword>
<keyword evidence="4" id="KW-0393">Immunoglobulin domain</keyword>
<evidence type="ECO:0000256" key="4">
    <source>
        <dbReference type="ARBA" id="ARBA00023319"/>
    </source>
</evidence>
<keyword evidence="2" id="KW-1064">Adaptive immunity</keyword>
<dbReference type="InterPro" id="IPR013783">
    <property type="entry name" value="Ig-like_fold"/>
</dbReference>
<dbReference type="InterPro" id="IPR007110">
    <property type="entry name" value="Ig-like_dom"/>
</dbReference>
<sequence>MGGTVTLRCCYDTSDEYVILYWDYSNCISQQKDVQRAVEGAAVVLSCSYNSSVVSSLLWYRQYPGSPPQFLIREYSGYITNPIPGMNITHIKKQRLVELLISSAAVTDSALYYCALTHIFLTKHMNSSPYLFPLIIHVYHFLFKNMKIF</sequence>
<evidence type="ECO:0000256" key="5">
    <source>
        <dbReference type="ARBA" id="ARBA00043266"/>
    </source>
</evidence>
<dbReference type="Gene3D" id="2.60.40.10">
    <property type="entry name" value="Immunoglobulins"/>
    <property type="match status" value="1"/>
</dbReference>
<dbReference type="SMART" id="SM00409">
    <property type="entry name" value="IG"/>
    <property type="match status" value="1"/>
</dbReference>
<dbReference type="PROSITE" id="PS50835">
    <property type="entry name" value="IG_LIKE"/>
    <property type="match status" value="1"/>
</dbReference>
<dbReference type="SUPFAM" id="SSF48726">
    <property type="entry name" value="Immunoglobulin"/>
    <property type="match status" value="1"/>
</dbReference>
<dbReference type="Proteomes" id="UP000694546">
    <property type="component" value="Chromosome 8"/>
</dbReference>
<feature type="transmembrane region" description="Helical" evidence="6">
    <location>
        <begin position="127"/>
        <end position="143"/>
    </location>
</feature>
<dbReference type="Ensembl" id="ENSGMOT00000072516.1">
    <property type="protein sequence ID" value="ENSGMOP00000056188.1"/>
    <property type="gene ID" value="ENSGMOG00000024611.1"/>
</dbReference>
<evidence type="ECO:0000256" key="1">
    <source>
        <dbReference type="ARBA" id="ARBA00022729"/>
    </source>
</evidence>
<keyword evidence="1" id="KW-0732">Signal</keyword>
<keyword evidence="5" id="KW-0391">Immunity</keyword>
<dbReference type="PANTHER" id="PTHR19367">
    <property type="entry name" value="T-CELL RECEPTOR ALPHA CHAIN V REGION"/>
    <property type="match status" value="1"/>
</dbReference>
<feature type="domain" description="Ig-like" evidence="7">
    <location>
        <begin position="39"/>
        <end position="126"/>
    </location>
</feature>
<dbReference type="InterPro" id="IPR051287">
    <property type="entry name" value="TCR_variable_region"/>
</dbReference>
<organism evidence="8 9">
    <name type="scientific">Gadus morhua</name>
    <name type="common">Atlantic cod</name>
    <dbReference type="NCBI Taxonomy" id="8049"/>
    <lineage>
        <taxon>Eukaryota</taxon>
        <taxon>Metazoa</taxon>
        <taxon>Chordata</taxon>
        <taxon>Craniata</taxon>
        <taxon>Vertebrata</taxon>
        <taxon>Euteleostomi</taxon>
        <taxon>Actinopterygii</taxon>
        <taxon>Neopterygii</taxon>
        <taxon>Teleostei</taxon>
        <taxon>Neoteleostei</taxon>
        <taxon>Acanthomorphata</taxon>
        <taxon>Zeiogadaria</taxon>
        <taxon>Gadariae</taxon>
        <taxon>Gadiformes</taxon>
        <taxon>Gadoidei</taxon>
        <taxon>Gadidae</taxon>
        <taxon>Gadus</taxon>
    </lineage>
</organism>
<keyword evidence="6" id="KW-0812">Transmembrane</keyword>
<evidence type="ECO:0000256" key="2">
    <source>
        <dbReference type="ARBA" id="ARBA00023130"/>
    </source>
</evidence>
<evidence type="ECO:0000259" key="7">
    <source>
        <dbReference type="PROSITE" id="PS50835"/>
    </source>
</evidence>